<protein>
    <submittedName>
        <fullName evidence="4">Unannotated protein</fullName>
    </submittedName>
</protein>
<organism evidence="4">
    <name type="scientific">freshwater metagenome</name>
    <dbReference type="NCBI Taxonomy" id="449393"/>
    <lineage>
        <taxon>unclassified sequences</taxon>
        <taxon>metagenomes</taxon>
        <taxon>ecological metagenomes</taxon>
    </lineage>
</organism>
<reference evidence="4" key="1">
    <citation type="submission" date="2020-05" db="EMBL/GenBank/DDBJ databases">
        <authorList>
            <person name="Chiriac C."/>
            <person name="Salcher M."/>
            <person name="Ghai R."/>
            <person name="Kavagutti S V."/>
        </authorList>
    </citation>
    <scope>NUCLEOTIDE SEQUENCE</scope>
</reference>
<dbReference type="EMBL" id="CAFBLX010000084">
    <property type="protein sequence ID" value="CAB4887026.1"/>
    <property type="molecule type" value="Genomic_DNA"/>
</dbReference>
<keyword evidence="2" id="KW-0472">Membrane</keyword>
<dbReference type="PANTHER" id="PTHR36933:SF1">
    <property type="entry name" value="SLL0788 PROTEIN"/>
    <property type="match status" value="1"/>
</dbReference>
<feature type="domain" description="DUF305" evidence="3">
    <location>
        <begin position="72"/>
        <end position="238"/>
    </location>
</feature>
<dbReference type="AlphaFoldDB" id="A0A6J7EV68"/>
<evidence type="ECO:0000259" key="3">
    <source>
        <dbReference type="Pfam" id="PF03713"/>
    </source>
</evidence>
<evidence type="ECO:0000313" key="4">
    <source>
        <dbReference type="EMBL" id="CAB4887026.1"/>
    </source>
</evidence>
<gene>
    <name evidence="4" type="ORF">UFOPK3472_01499</name>
</gene>
<name>A0A6J7EV68_9ZZZZ</name>
<keyword evidence="2" id="KW-1133">Transmembrane helix</keyword>
<sequence>MTVHGQADDAQIDDAQNDSAQNDAAETGPRSRPRALLIGLAVTALVLSGVLIGVLLTPDSARVAVPASNSVDVGFAQDMSVHHNQAIEMSAMALGRSTDPVIRTLAFDVLTSQQSQVGTMQGWLTLWDRPYLPDGPTMTWMTGASSTGGHPMDMSASANDSGQDATSMPGMASTAELTALRRMNAEEFDGRYLQLLRRHHRGGIPMAEQGAANATVPAVAALAGSIASAQTAEVGQIDVLLSAHGVSPLPES</sequence>
<evidence type="ECO:0000256" key="2">
    <source>
        <dbReference type="SAM" id="Phobius"/>
    </source>
</evidence>
<evidence type="ECO:0000256" key="1">
    <source>
        <dbReference type="SAM" id="MobiDB-lite"/>
    </source>
</evidence>
<dbReference type="InterPro" id="IPR005183">
    <property type="entry name" value="DUF305_CopM-like"/>
</dbReference>
<dbReference type="Gene3D" id="1.20.1260.10">
    <property type="match status" value="1"/>
</dbReference>
<keyword evidence="2" id="KW-0812">Transmembrane</keyword>
<feature type="transmembrane region" description="Helical" evidence="2">
    <location>
        <begin position="35"/>
        <end position="56"/>
    </location>
</feature>
<dbReference type="InterPro" id="IPR012347">
    <property type="entry name" value="Ferritin-like"/>
</dbReference>
<accession>A0A6J7EV68</accession>
<feature type="region of interest" description="Disordered" evidence="1">
    <location>
        <begin position="1"/>
        <end position="30"/>
    </location>
</feature>
<dbReference type="Pfam" id="PF03713">
    <property type="entry name" value="DUF305"/>
    <property type="match status" value="1"/>
</dbReference>
<proteinExistence type="predicted"/>
<dbReference type="PANTHER" id="PTHR36933">
    <property type="entry name" value="SLL0788 PROTEIN"/>
    <property type="match status" value="1"/>
</dbReference>